<dbReference type="Proteomes" id="UP000184444">
    <property type="component" value="Unassembled WGS sequence"/>
</dbReference>
<sequence length="308" mass="30627">MICGGLDIGGTKIEARLFGPGMEPGGSRRVETPRSDAGAFFAALAAQVAWLRAQGGAGLPIGIAMSGVVQPDSGPDSGIVRAANLPIGGEHMASRLRQIAGRALPVMNDAMALAYSEANGGAGSATGASVGLVLGTGLAAGLCLDGRPAPRHGGIAVELGHCGMPARALARHGLGLWPCGCGRQGCIESYVAGPGLARLADGMGIPGGARVLADAPGAEAVLDVWADLAAEALEVLQMTLAPPVVVLGGGLSRMPGVVARLERALAPRLMAGVPPPALRLARFGDASGVRGAALLALREAEGGAAWTR</sequence>
<dbReference type="InterPro" id="IPR000600">
    <property type="entry name" value="ROK"/>
</dbReference>
<keyword evidence="7" id="KW-0067">ATP-binding</keyword>
<dbReference type="EMBL" id="FRCK01000004">
    <property type="protein sequence ID" value="SHM16920.1"/>
    <property type="molecule type" value="Genomic_DNA"/>
</dbReference>
<keyword evidence="2" id="KW-0808">Transferase</keyword>
<evidence type="ECO:0000256" key="7">
    <source>
        <dbReference type="ARBA" id="ARBA00022840"/>
    </source>
</evidence>
<reference evidence="11" key="1">
    <citation type="submission" date="2016-11" db="EMBL/GenBank/DDBJ databases">
        <authorList>
            <person name="Varghese N."/>
            <person name="Submissions S."/>
        </authorList>
    </citation>
    <scope>NUCLEOTIDE SEQUENCE [LARGE SCALE GENOMIC DNA]</scope>
    <source>
        <strain evidence="11">DSM 6637</strain>
    </source>
</reference>
<accession>A0A1M7GKY5</accession>
<evidence type="ECO:0000256" key="9">
    <source>
        <dbReference type="ARBA" id="ARBA00049065"/>
    </source>
</evidence>
<evidence type="ECO:0000256" key="5">
    <source>
        <dbReference type="ARBA" id="ARBA00022777"/>
    </source>
</evidence>
<dbReference type="Gene3D" id="3.30.420.40">
    <property type="match status" value="2"/>
</dbReference>
<dbReference type="AlphaFoldDB" id="A0A1M7GKY5"/>
<keyword evidence="3" id="KW-0479">Metal-binding</keyword>
<evidence type="ECO:0000313" key="11">
    <source>
        <dbReference type="Proteomes" id="UP000184444"/>
    </source>
</evidence>
<evidence type="ECO:0000256" key="1">
    <source>
        <dbReference type="ARBA" id="ARBA00012122"/>
    </source>
</evidence>
<dbReference type="SUPFAM" id="SSF53067">
    <property type="entry name" value="Actin-like ATPase domain"/>
    <property type="match status" value="1"/>
</dbReference>
<evidence type="ECO:0000256" key="3">
    <source>
        <dbReference type="ARBA" id="ARBA00022723"/>
    </source>
</evidence>
<keyword evidence="5 10" id="KW-0418">Kinase</keyword>
<dbReference type="Pfam" id="PF00480">
    <property type="entry name" value="ROK"/>
    <property type="match status" value="1"/>
</dbReference>
<organism evidence="10 11">
    <name type="scientific">Paracoccus solventivorans</name>
    <dbReference type="NCBI Taxonomy" id="53463"/>
    <lineage>
        <taxon>Bacteria</taxon>
        <taxon>Pseudomonadati</taxon>
        <taxon>Pseudomonadota</taxon>
        <taxon>Alphaproteobacteria</taxon>
        <taxon>Rhodobacterales</taxon>
        <taxon>Paracoccaceae</taxon>
        <taxon>Paracoccus</taxon>
    </lineage>
</organism>
<evidence type="ECO:0000256" key="4">
    <source>
        <dbReference type="ARBA" id="ARBA00022741"/>
    </source>
</evidence>
<dbReference type="RefSeq" id="WP_073065364.1">
    <property type="nucleotide sequence ID" value="NZ_FRCK01000004.1"/>
</dbReference>
<comment type="catalytic activity">
    <reaction evidence="9">
        <text>N-acetyl-D-glucosamine + ATP = N-acetyl-D-glucosamine 6-phosphate + ADP + H(+)</text>
        <dbReference type="Rhea" id="RHEA:17417"/>
        <dbReference type="ChEBI" id="CHEBI:15378"/>
        <dbReference type="ChEBI" id="CHEBI:30616"/>
        <dbReference type="ChEBI" id="CHEBI:57513"/>
        <dbReference type="ChEBI" id="CHEBI:456216"/>
        <dbReference type="ChEBI" id="CHEBI:506227"/>
        <dbReference type="EC" id="2.7.1.59"/>
    </reaction>
</comment>
<protein>
    <recommendedName>
        <fullName evidence="1">N-acetylglucosamine kinase</fullName>
        <ecNumber evidence="1">2.7.1.59</ecNumber>
    </recommendedName>
</protein>
<keyword evidence="8" id="KW-0119">Carbohydrate metabolism</keyword>
<gene>
    <name evidence="10" type="ORF">SAMN05444389_104192</name>
</gene>
<evidence type="ECO:0000313" key="10">
    <source>
        <dbReference type="EMBL" id="SHM16920.1"/>
    </source>
</evidence>
<evidence type="ECO:0000256" key="8">
    <source>
        <dbReference type="ARBA" id="ARBA00023277"/>
    </source>
</evidence>
<dbReference type="PANTHER" id="PTHR18964:SF162">
    <property type="entry name" value="N-ACETYL-D-GLUCOSAMINE KINASE"/>
    <property type="match status" value="1"/>
</dbReference>
<dbReference type="GO" id="GO:0045127">
    <property type="term" value="F:N-acetylglucosamine kinase activity"/>
    <property type="evidence" value="ECO:0007669"/>
    <property type="project" value="UniProtKB-EC"/>
</dbReference>
<keyword evidence="11" id="KW-1185">Reference proteome</keyword>
<dbReference type="STRING" id="53463.SAMN05444389_104192"/>
<dbReference type="PANTHER" id="PTHR18964">
    <property type="entry name" value="ROK (REPRESSOR, ORF, KINASE) FAMILY"/>
    <property type="match status" value="1"/>
</dbReference>
<keyword evidence="4" id="KW-0547">Nucleotide-binding</keyword>
<dbReference type="GO" id="GO:0046872">
    <property type="term" value="F:metal ion binding"/>
    <property type="evidence" value="ECO:0007669"/>
    <property type="project" value="UniProtKB-KW"/>
</dbReference>
<evidence type="ECO:0000256" key="6">
    <source>
        <dbReference type="ARBA" id="ARBA00022833"/>
    </source>
</evidence>
<proteinExistence type="predicted"/>
<evidence type="ECO:0000256" key="2">
    <source>
        <dbReference type="ARBA" id="ARBA00022679"/>
    </source>
</evidence>
<name>A0A1M7GKY5_9RHOB</name>
<keyword evidence="6" id="KW-0862">Zinc</keyword>
<dbReference type="InterPro" id="IPR043129">
    <property type="entry name" value="ATPase_NBD"/>
</dbReference>
<dbReference type="GO" id="GO:0005524">
    <property type="term" value="F:ATP binding"/>
    <property type="evidence" value="ECO:0007669"/>
    <property type="project" value="UniProtKB-KW"/>
</dbReference>
<dbReference type="EC" id="2.7.1.59" evidence="1"/>
<dbReference type="OrthoDB" id="9810372at2"/>